<evidence type="ECO:0000313" key="11">
    <source>
        <dbReference type="Proteomes" id="UP000623687"/>
    </source>
</evidence>
<reference evidence="10" key="1">
    <citation type="submission" date="2019-07" db="EMBL/GenBank/DDBJ databases">
        <authorList>
            <person name="Palmer J.M."/>
        </authorList>
    </citation>
    <scope>NUCLEOTIDE SEQUENCE</scope>
    <source>
        <strain evidence="10">PC9</strain>
    </source>
</reference>
<dbReference type="VEuPathDB" id="FungiDB:PC9H_003422"/>
<evidence type="ECO:0000256" key="6">
    <source>
        <dbReference type="ARBA" id="ARBA00023187"/>
    </source>
</evidence>
<sequence length="411" mass="47749">MGGGDLNMKKSWHPLLLKNQEQVWLKEKQALEEKKKLDQLRKEKEEERQLQELQRLQEEQTGKKRTERLDWMYTTPATGSTQNPNDLEDYLLGKKRVDKMLTADDNAKIGASHKNFIASQNANNIRDIAAKVREDPLLAIKRQEQESYKALMSNPLRLRAMQERNGIKPKKDKKRSKEERRKEKEERRRLRHERHRSSRSASPRRRSSSRDSYSRSRRSPSPRHSSSRYAERSPRRGRSRSRSPYRRDRSPGPPKRDFQPYPRSDESDDIELDRHRNRSPRQRRQSSPGYAKRPRSPSPIARRRSRSPYGKRARMSPPSRPPPANNAEPDRAARLAAMSSNAQSMSVDRQKRLTELLEKEKAELEAENAARARSKGMGNFLAHEQKKVFGGSGDLGDRIRRGRAGLVAEAD</sequence>
<dbReference type="PANTHER" id="PTHR16196:SF0">
    <property type="entry name" value="PRE-MRNA-SPLICING FACTOR CWC25 HOMOLOG"/>
    <property type="match status" value="1"/>
</dbReference>
<evidence type="ECO:0000256" key="1">
    <source>
        <dbReference type="ARBA" id="ARBA00004123"/>
    </source>
</evidence>
<evidence type="ECO:0000256" key="2">
    <source>
        <dbReference type="ARBA" id="ARBA00006695"/>
    </source>
</evidence>
<evidence type="ECO:0000313" key="10">
    <source>
        <dbReference type="EMBL" id="KAF7436589.1"/>
    </source>
</evidence>
<evidence type="ECO:0000259" key="9">
    <source>
        <dbReference type="SMART" id="SM01083"/>
    </source>
</evidence>
<proteinExistence type="inferred from homology"/>
<dbReference type="InterPro" id="IPR022209">
    <property type="entry name" value="CWC25"/>
</dbReference>
<feature type="compositionally biased region" description="Polar residues" evidence="8">
    <location>
        <begin position="75"/>
        <end position="85"/>
    </location>
</feature>
<dbReference type="Pfam" id="PF12542">
    <property type="entry name" value="CWC25"/>
    <property type="match status" value="1"/>
</dbReference>
<dbReference type="Pfam" id="PF10197">
    <property type="entry name" value="Cir_N"/>
    <property type="match status" value="1"/>
</dbReference>
<feature type="compositionally biased region" description="Basic residues" evidence="8">
    <location>
        <begin position="235"/>
        <end position="244"/>
    </location>
</feature>
<accession>A0A8H7A1E7</accession>
<feature type="domain" description="CBF1-interacting co-repressor CIR N-terminal" evidence="9">
    <location>
        <begin position="11"/>
        <end position="47"/>
    </location>
</feature>
<evidence type="ECO:0000256" key="3">
    <source>
        <dbReference type="ARBA" id="ARBA00022664"/>
    </source>
</evidence>
<dbReference type="InterPro" id="IPR051376">
    <property type="entry name" value="CWC25_splicing_factor"/>
</dbReference>
<protein>
    <submittedName>
        <fullName evidence="10">RNA-splicing factor</fullName>
    </submittedName>
</protein>
<comment type="subcellular location">
    <subcellularLocation>
        <location evidence="1">Nucleus</location>
    </subcellularLocation>
</comment>
<evidence type="ECO:0000256" key="5">
    <source>
        <dbReference type="ARBA" id="ARBA00023054"/>
    </source>
</evidence>
<comment type="caution">
    <text evidence="10">The sequence shown here is derived from an EMBL/GenBank/DDBJ whole genome shotgun (WGS) entry which is preliminary data.</text>
</comment>
<feature type="compositionally biased region" description="Basic residues" evidence="8">
    <location>
        <begin position="189"/>
        <end position="207"/>
    </location>
</feature>
<feature type="region of interest" description="Disordered" evidence="8">
    <location>
        <begin position="52"/>
        <end position="87"/>
    </location>
</feature>
<dbReference type="RefSeq" id="XP_036634488.1">
    <property type="nucleotide sequence ID" value="XM_036773015.1"/>
</dbReference>
<keyword evidence="11" id="KW-1185">Reference proteome</keyword>
<keyword evidence="4" id="KW-0747">Spliceosome</keyword>
<dbReference type="GO" id="GO:0000398">
    <property type="term" value="P:mRNA splicing, via spliceosome"/>
    <property type="evidence" value="ECO:0007669"/>
    <property type="project" value="TreeGrafter"/>
</dbReference>
<feature type="compositionally biased region" description="Polar residues" evidence="8">
    <location>
        <begin position="338"/>
        <end position="347"/>
    </location>
</feature>
<dbReference type="EMBL" id="JACETU010000002">
    <property type="protein sequence ID" value="KAF7436589.1"/>
    <property type="molecule type" value="Genomic_DNA"/>
</dbReference>
<keyword evidence="3" id="KW-0507">mRNA processing</keyword>
<feature type="region of interest" description="Disordered" evidence="8">
    <location>
        <begin position="147"/>
        <end position="349"/>
    </location>
</feature>
<feature type="compositionally biased region" description="Basic residues" evidence="8">
    <location>
        <begin position="275"/>
        <end position="284"/>
    </location>
</feature>
<evidence type="ECO:0000256" key="7">
    <source>
        <dbReference type="ARBA" id="ARBA00023242"/>
    </source>
</evidence>
<feature type="compositionally biased region" description="Basic and acidic residues" evidence="8">
    <location>
        <begin position="175"/>
        <end position="188"/>
    </location>
</feature>
<dbReference type="Proteomes" id="UP000623687">
    <property type="component" value="Unassembled WGS sequence"/>
</dbReference>
<keyword evidence="7" id="KW-0539">Nucleus</keyword>
<dbReference type="PANTHER" id="PTHR16196">
    <property type="entry name" value="CELL CYCLE CONTROL PROTEIN CWF25"/>
    <property type="match status" value="1"/>
</dbReference>
<keyword evidence="5" id="KW-0175">Coiled coil</keyword>
<feature type="compositionally biased region" description="Basic and acidic residues" evidence="8">
    <location>
        <begin position="52"/>
        <end position="70"/>
    </location>
</feature>
<name>A0A8H7A1E7_PLEOS</name>
<dbReference type="AlphaFoldDB" id="A0A8H7A1E7"/>
<evidence type="ECO:0000256" key="4">
    <source>
        <dbReference type="ARBA" id="ARBA00022728"/>
    </source>
</evidence>
<feature type="compositionally biased region" description="Basic and acidic residues" evidence="8">
    <location>
        <begin position="245"/>
        <end position="258"/>
    </location>
</feature>
<organism evidence="10 11">
    <name type="scientific">Pleurotus ostreatus</name>
    <name type="common">Oyster mushroom</name>
    <name type="synonym">White-rot fungus</name>
    <dbReference type="NCBI Taxonomy" id="5322"/>
    <lineage>
        <taxon>Eukaryota</taxon>
        <taxon>Fungi</taxon>
        <taxon>Dikarya</taxon>
        <taxon>Basidiomycota</taxon>
        <taxon>Agaricomycotina</taxon>
        <taxon>Agaricomycetes</taxon>
        <taxon>Agaricomycetidae</taxon>
        <taxon>Agaricales</taxon>
        <taxon>Pleurotineae</taxon>
        <taxon>Pleurotaceae</taxon>
        <taxon>Pleurotus</taxon>
    </lineage>
</organism>
<comment type="similarity">
    <text evidence="2">Belongs to the CWC25 family.</text>
</comment>
<gene>
    <name evidence="10" type="primary">CWC25</name>
    <name evidence="10" type="ORF">PC9H_003422</name>
</gene>
<dbReference type="GeneID" id="59373240"/>
<evidence type="ECO:0000256" key="8">
    <source>
        <dbReference type="SAM" id="MobiDB-lite"/>
    </source>
</evidence>
<dbReference type="OrthoDB" id="21123at2759"/>
<dbReference type="GO" id="GO:0005684">
    <property type="term" value="C:U2-type spliceosomal complex"/>
    <property type="evidence" value="ECO:0007669"/>
    <property type="project" value="TreeGrafter"/>
</dbReference>
<keyword evidence="6" id="KW-0508">mRNA splicing</keyword>
<dbReference type="InterPro" id="IPR019339">
    <property type="entry name" value="CIR_N_dom"/>
</dbReference>
<dbReference type="SMART" id="SM01083">
    <property type="entry name" value="Cir_N"/>
    <property type="match status" value="1"/>
</dbReference>
<feature type="compositionally biased region" description="Basic residues" evidence="8">
    <location>
        <begin position="301"/>
        <end position="314"/>
    </location>
</feature>